<name>A0A0D0E1N3_9AGAM</name>
<dbReference type="Proteomes" id="UP000054538">
    <property type="component" value="Unassembled WGS sequence"/>
</dbReference>
<evidence type="ECO:0000313" key="1">
    <source>
        <dbReference type="EMBL" id="KIK97771.1"/>
    </source>
</evidence>
<dbReference type="AlphaFoldDB" id="A0A0D0E1N3"/>
<organism evidence="1 2">
    <name type="scientific">Paxillus rubicundulus Ve08.2h10</name>
    <dbReference type="NCBI Taxonomy" id="930991"/>
    <lineage>
        <taxon>Eukaryota</taxon>
        <taxon>Fungi</taxon>
        <taxon>Dikarya</taxon>
        <taxon>Basidiomycota</taxon>
        <taxon>Agaricomycotina</taxon>
        <taxon>Agaricomycetes</taxon>
        <taxon>Agaricomycetidae</taxon>
        <taxon>Boletales</taxon>
        <taxon>Paxilineae</taxon>
        <taxon>Paxillaceae</taxon>
        <taxon>Paxillus</taxon>
    </lineage>
</organism>
<reference evidence="2" key="2">
    <citation type="submission" date="2015-01" db="EMBL/GenBank/DDBJ databases">
        <title>Evolutionary Origins and Diversification of the Mycorrhizal Mutualists.</title>
        <authorList>
            <consortium name="DOE Joint Genome Institute"/>
            <consortium name="Mycorrhizal Genomics Consortium"/>
            <person name="Kohler A."/>
            <person name="Kuo A."/>
            <person name="Nagy L.G."/>
            <person name="Floudas D."/>
            <person name="Copeland A."/>
            <person name="Barry K.W."/>
            <person name="Cichocki N."/>
            <person name="Veneault-Fourrey C."/>
            <person name="LaButti K."/>
            <person name="Lindquist E.A."/>
            <person name="Lipzen A."/>
            <person name="Lundell T."/>
            <person name="Morin E."/>
            <person name="Murat C."/>
            <person name="Riley R."/>
            <person name="Ohm R."/>
            <person name="Sun H."/>
            <person name="Tunlid A."/>
            <person name="Henrissat B."/>
            <person name="Grigoriev I.V."/>
            <person name="Hibbett D.S."/>
            <person name="Martin F."/>
        </authorList>
    </citation>
    <scope>NUCLEOTIDE SEQUENCE [LARGE SCALE GENOMIC DNA]</scope>
    <source>
        <strain evidence="2">Ve08.2h10</strain>
    </source>
</reference>
<reference evidence="1 2" key="1">
    <citation type="submission" date="2014-04" db="EMBL/GenBank/DDBJ databases">
        <authorList>
            <consortium name="DOE Joint Genome Institute"/>
            <person name="Kuo A."/>
            <person name="Kohler A."/>
            <person name="Jargeat P."/>
            <person name="Nagy L.G."/>
            <person name="Floudas D."/>
            <person name="Copeland A."/>
            <person name="Barry K.W."/>
            <person name="Cichocki N."/>
            <person name="Veneault-Fourrey C."/>
            <person name="LaButti K."/>
            <person name="Lindquist E.A."/>
            <person name="Lipzen A."/>
            <person name="Lundell T."/>
            <person name="Morin E."/>
            <person name="Murat C."/>
            <person name="Sun H."/>
            <person name="Tunlid A."/>
            <person name="Henrissat B."/>
            <person name="Grigoriev I.V."/>
            <person name="Hibbett D.S."/>
            <person name="Martin F."/>
            <person name="Nordberg H.P."/>
            <person name="Cantor M.N."/>
            <person name="Hua S.X."/>
        </authorList>
    </citation>
    <scope>NUCLEOTIDE SEQUENCE [LARGE SCALE GENOMIC DNA]</scope>
    <source>
        <strain evidence="1 2">Ve08.2h10</strain>
    </source>
</reference>
<accession>A0A0D0E1N3</accession>
<proteinExistence type="predicted"/>
<keyword evidence="2" id="KW-1185">Reference proteome</keyword>
<evidence type="ECO:0000313" key="2">
    <source>
        <dbReference type="Proteomes" id="UP000054538"/>
    </source>
</evidence>
<protein>
    <submittedName>
        <fullName evidence="1">Uncharacterized protein</fullName>
    </submittedName>
</protein>
<dbReference type="EMBL" id="KN824921">
    <property type="protein sequence ID" value="KIK97771.1"/>
    <property type="molecule type" value="Genomic_DNA"/>
</dbReference>
<dbReference type="InParanoid" id="A0A0D0E1N3"/>
<gene>
    <name evidence="1" type="ORF">PAXRUDRAFT_824593</name>
</gene>
<sequence>MLQVLCCFSGAHIDCDEALWGQWRTVGWMVVVPKTSNGVAQRKASCLEGRILNVELSTDDHVY</sequence>
<dbReference type="HOGENOM" id="CLU_2886509_0_0_1"/>